<dbReference type="InterPro" id="IPR011991">
    <property type="entry name" value="ArsR-like_HTH"/>
</dbReference>
<dbReference type="InterPro" id="IPR036388">
    <property type="entry name" value="WH-like_DNA-bd_sf"/>
</dbReference>
<evidence type="ECO:0000259" key="1">
    <source>
        <dbReference type="PROSITE" id="PS50987"/>
    </source>
</evidence>
<dbReference type="Pfam" id="PF12840">
    <property type="entry name" value="HTH_20"/>
    <property type="match status" value="1"/>
</dbReference>
<gene>
    <name evidence="2" type="primary">ydfF</name>
    <name evidence="2" type="ORF">KL86APRO_20094</name>
</gene>
<dbReference type="CDD" id="cd00090">
    <property type="entry name" value="HTH_ARSR"/>
    <property type="match status" value="1"/>
</dbReference>
<dbReference type="SMART" id="SM00418">
    <property type="entry name" value="HTH_ARSR"/>
    <property type="match status" value="1"/>
</dbReference>
<dbReference type="GO" id="GO:0097063">
    <property type="term" value="F:cadmium ion sensor activity"/>
    <property type="evidence" value="ECO:0007669"/>
    <property type="project" value="TreeGrafter"/>
</dbReference>
<dbReference type="PANTHER" id="PTHR39168">
    <property type="entry name" value="TRANSCRIPTIONAL REGULATOR-RELATED"/>
    <property type="match status" value="1"/>
</dbReference>
<dbReference type="Gene3D" id="1.10.10.10">
    <property type="entry name" value="Winged helix-like DNA-binding domain superfamily/Winged helix DNA-binding domain"/>
    <property type="match status" value="1"/>
</dbReference>
<reference evidence="2" key="1">
    <citation type="submission" date="2016-04" db="EMBL/GenBank/DDBJ databases">
        <authorList>
            <person name="Evans L.H."/>
            <person name="Alamgir A."/>
            <person name="Owens N."/>
            <person name="Weber N.D."/>
            <person name="Virtaneva K."/>
            <person name="Barbian K."/>
            <person name="Babar A."/>
            <person name="Rosenke K."/>
        </authorList>
    </citation>
    <scope>NUCLEOTIDE SEQUENCE</scope>
    <source>
        <strain evidence="2">86</strain>
    </source>
</reference>
<dbReference type="InterPro" id="IPR052543">
    <property type="entry name" value="HTH_Metal-responsive_Reg"/>
</dbReference>
<dbReference type="InterPro" id="IPR001845">
    <property type="entry name" value="HTH_ArsR_DNA-bd_dom"/>
</dbReference>
<dbReference type="EMBL" id="FLUO01000002">
    <property type="protein sequence ID" value="SBW11170.1"/>
    <property type="molecule type" value="Genomic_DNA"/>
</dbReference>
<dbReference type="GO" id="GO:0032791">
    <property type="term" value="F:lead ion binding"/>
    <property type="evidence" value="ECO:0007669"/>
    <property type="project" value="TreeGrafter"/>
</dbReference>
<dbReference type="PROSITE" id="PS50987">
    <property type="entry name" value="HTH_ARSR_2"/>
    <property type="match status" value="1"/>
</dbReference>
<evidence type="ECO:0000313" key="2">
    <source>
        <dbReference type="EMBL" id="SBW11170.1"/>
    </source>
</evidence>
<name>A0A212KHI0_9PROT</name>
<dbReference type="GO" id="GO:0010288">
    <property type="term" value="P:response to lead ion"/>
    <property type="evidence" value="ECO:0007669"/>
    <property type="project" value="TreeGrafter"/>
</dbReference>
<dbReference type="GO" id="GO:0046686">
    <property type="term" value="P:response to cadmium ion"/>
    <property type="evidence" value="ECO:0007669"/>
    <property type="project" value="TreeGrafter"/>
</dbReference>
<sequence length="236" mass="24287">MSNFASGNAVAEVAALIGDPARANILLALMGGRALTAAELADCAGVTPQTASGHLAKMHGLGILAREAQGRHRYFRLASAEVAEVLEALMAVAAGAAPRLRSPGPRDAALRLARTCYDHAAGRLGVAIADALAAQGHVVLEGGAAAVTESGHAFFAGLGVGFGGGGRRPLCRACLDWSERRPHLAGRLGAALLDHALKRDWVRRAADGRALGLTPLGLGELSRAYGLPPDWAEERS</sequence>
<dbReference type="InterPro" id="IPR036390">
    <property type="entry name" value="WH_DNA-bd_sf"/>
</dbReference>
<feature type="domain" description="HTH arsR-type" evidence="1">
    <location>
        <begin position="2"/>
        <end position="97"/>
    </location>
</feature>
<accession>A0A212KHI0</accession>
<dbReference type="GO" id="GO:0003700">
    <property type="term" value="F:DNA-binding transcription factor activity"/>
    <property type="evidence" value="ECO:0007669"/>
    <property type="project" value="InterPro"/>
</dbReference>
<dbReference type="GO" id="GO:0003677">
    <property type="term" value="F:DNA binding"/>
    <property type="evidence" value="ECO:0007669"/>
    <property type="project" value="TreeGrafter"/>
</dbReference>
<dbReference type="SUPFAM" id="SSF46785">
    <property type="entry name" value="Winged helix' DNA-binding domain"/>
    <property type="match status" value="1"/>
</dbReference>
<dbReference type="PANTHER" id="PTHR39168:SF1">
    <property type="entry name" value="TRANSCRIPTIONAL REGULATORY PROTEIN"/>
    <property type="match status" value="1"/>
</dbReference>
<proteinExistence type="predicted"/>
<dbReference type="AlphaFoldDB" id="A0A212KHI0"/>
<organism evidence="2">
    <name type="scientific">uncultured Alphaproteobacteria bacterium</name>
    <dbReference type="NCBI Taxonomy" id="91750"/>
    <lineage>
        <taxon>Bacteria</taxon>
        <taxon>Pseudomonadati</taxon>
        <taxon>Pseudomonadota</taxon>
        <taxon>Alphaproteobacteria</taxon>
        <taxon>environmental samples</taxon>
    </lineage>
</organism>
<protein>
    <submittedName>
        <fullName evidence="2">Uncharacterized HTH-type transcriptional regulator YdfF</fullName>
    </submittedName>
</protein>